<dbReference type="NCBIfam" id="NF003828">
    <property type="entry name" value="PRK05416.1"/>
    <property type="match status" value="1"/>
</dbReference>
<dbReference type="PANTHER" id="PTHR30448">
    <property type="entry name" value="RNASE ADAPTER PROTEIN RAPZ"/>
    <property type="match status" value="1"/>
</dbReference>
<dbReference type="STRING" id="1748243.Tel_00340"/>
<feature type="binding site" evidence="4">
    <location>
        <begin position="8"/>
        <end position="15"/>
    </location>
    <ligand>
        <name>ATP</name>
        <dbReference type="ChEBI" id="CHEBI:30616"/>
    </ligand>
</feature>
<dbReference type="Pfam" id="PF03668">
    <property type="entry name" value="RapZ-like_N"/>
    <property type="match status" value="1"/>
</dbReference>
<dbReference type="AlphaFoldDB" id="A0A0S2T9C0"/>
<dbReference type="InterPro" id="IPR053930">
    <property type="entry name" value="RapZ-like_N"/>
</dbReference>
<dbReference type="GO" id="GO:0005525">
    <property type="term" value="F:GTP binding"/>
    <property type="evidence" value="ECO:0007669"/>
    <property type="project" value="UniProtKB-UniRule"/>
</dbReference>
<sequence length="284" mass="32110">MKLVIVSGLSGSGKSIVLHALEDLGFYCIDNLPLSLLPAFAGQISNSPRRDYEHAAVGIDARNLTEDFDNFPDVLAEIKSLGLGCEILFLQADDNTLIKRFSETRRKHPLTRAGISLAEAIQRERKLLGALAVNADWCIDTSRTNVHQLRDLVRERMLKEARSLTLTFMSFGFKHGVPVDADFVFDVRCLPNPHWVPQLRALTGLDHEVKQFLEQQPLVGEMVDDLTDFIERWMPRFQADNRAYMTIAIGCTGGQHRSVYLSQRLAAYFDDSELEVLVRHRELS</sequence>
<dbReference type="PANTHER" id="PTHR30448:SF0">
    <property type="entry name" value="RNASE ADAPTER PROTEIN RAPZ"/>
    <property type="match status" value="1"/>
</dbReference>
<evidence type="ECO:0000313" key="7">
    <source>
        <dbReference type="EMBL" id="ALP51711.1"/>
    </source>
</evidence>
<dbReference type="InterPro" id="IPR005337">
    <property type="entry name" value="RapZ-like"/>
</dbReference>
<dbReference type="GO" id="GO:0005524">
    <property type="term" value="F:ATP binding"/>
    <property type="evidence" value="ECO:0007669"/>
    <property type="project" value="UniProtKB-UniRule"/>
</dbReference>
<evidence type="ECO:0000256" key="3">
    <source>
        <dbReference type="ARBA" id="ARBA00023134"/>
    </source>
</evidence>
<evidence type="ECO:0000259" key="6">
    <source>
        <dbReference type="Pfam" id="PF22740"/>
    </source>
</evidence>
<keyword evidence="1 4" id="KW-0547">Nucleotide-binding</keyword>
<evidence type="ECO:0000256" key="2">
    <source>
        <dbReference type="ARBA" id="ARBA00022840"/>
    </source>
</evidence>
<accession>A0A0S2T9C0</accession>
<feature type="binding site" evidence="4">
    <location>
        <begin position="60"/>
        <end position="63"/>
    </location>
    <ligand>
        <name>GTP</name>
        <dbReference type="ChEBI" id="CHEBI:37565"/>
    </ligand>
</feature>
<dbReference type="EMBL" id="CP013099">
    <property type="protein sequence ID" value="ALP51711.1"/>
    <property type="molecule type" value="Genomic_DNA"/>
</dbReference>
<dbReference type="InterPro" id="IPR027417">
    <property type="entry name" value="P-loop_NTPase"/>
</dbReference>
<organism evidence="7 8">
    <name type="scientific">Candidatus Tenderia electrophaga</name>
    <dbReference type="NCBI Taxonomy" id="1748243"/>
    <lineage>
        <taxon>Bacteria</taxon>
        <taxon>Pseudomonadati</taxon>
        <taxon>Pseudomonadota</taxon>
        <taxon>Gammaproteobacteria</taxon>
        <taxon>Candidatus Tenderiales</taxon>
        <taxon>Candidatus Tenderiaceae</taxon>
        <taxon>Candidatus Tenderia</taxon>
    </lineage>
</organism>
<proteinExistence type="inferred from homology"/>
<dbReference type="InterPro" id="IPR053931">
    <property type="entry name" value="RapZ_C"/>
</dbReference>
<feature type="domain" description="RapZ C-terminal" evidence="6">
    <location>
        <begin position="165"/>
        <end position="283"/>
    </location>
</feature>
<protein>
    <submittedName>
        <fullName evidence="7">Uncharacterized protein</fullName>
    </submittedName>
</protein>
<evidence type="ECO:0000313" key="8">
    <source>
        <dbReference type="Proteomes" id="UP000055136"/>
    </source>
</evidence>
<dbReference type="Pfam" id="PF22740">
    <property type="entry name" value="PapZ_C"/>
    <property type="match status" value="1"/>
</dbReference>
<keyword evidence="3 4" id="KW-0342">GTP-binding</keyword>
<dbReference type="SUPFAM" id="SSF52540">
    <property type="entry name" value="P-loop containing nucleoside triphosphate hydrolases"/>
    <property type="match status" value="1"/>
</dbReference>
<dbReference type="KEGG" id="tee:Tel_00340"/>
<keyword evidence="8" id="KW-1185">Reference proteome</keyword>
<dbReference type="Proteomes" id="UP000055136">
    <property type="component" value="Chromosome"/>
</dbReference>
<evidence type="ECO:0000256" key="1">
    <source>
        <dbReference type="ARBA" id="ARBA00022741"/>
    </source>
</evidence>
<name>A0A0S2T9C0_9GAMM</name>
<dbReference type="PIRSF" id="PIRSF005052">
    <property type="entry name" value="P-loopkin"/>
    <property type="match status" value="1"/>
</dbReference>
<keyword evidence="2 4" id="KW-0067">ATP-binding</keyword>
<gene>
    <name evidence="7" type="ORF">Tel_00340</name>
</gene>
<evidence type="ECO:0000256" key="4">
    <source>
        <dbReference type="HAMAP-Rule" id="MF_00636"/>
    </source>
</evidence>
<feature type="domain" description="RapZ-like N-terminal" evidence="5">
    <location>
        <begin position="1"/>
        <end position="158"/>
    </location>
</feature>
<reference evidence="7" key="1">
    <citation type="submission" date="2015-10" db="EMBL/GenBank/DDBJ databases">
        <title>Description of Candidatus Tenderia electrophaga gen. nov, sp. nov., an Uncultivated Electroautotroph from a Biocathode Enrichment.</title>
        <authorList>
            <person name="Eddie B.J."/>
            <person name="Malanoski A.P."/>
            <person name="Wang Z."/>
            <person name="Hall R.J."/>
            <person name="Oh S.D."/>
            <person name="Heiner C."/>
            <person name="Lin B."/>
            <person name="Strycharz-Glaven S.M."/>
        </authorList>
    </citation>
    <scope>NUCLEOTIDE SEQUENCE [LARGE SCALE GENOMIC DNA]</scope>
    <source>
        <strain evidence="7">NRL1</strain>
    </source>
</reference>
<dbReference type="HAMAP" id="MF_00636">
    <property type="entry name" value="RapZ_like"/>
    <property type="match status" value="1"/>
</dbReference>
<evidence type="ECO:0000259" key="5">
    <source>
        <dbReference type="Pfam" id="PF03668"/>
    </source>
</evidence>